<dbReference type="EMBL" id="JACHXS010000009">
    <property type="protein sequence ID" value="MBB3223674.1"/>
    <property type="molecule type" value="Genomic_DNA"/>
</dbReference>
<dbReference type="Gene3D" id="3.40.50.1820">
    <property type="entry name" value="alpha/beta hydrolase"/>
    <property type="match status" value="1"/>
</dbReference>
<dbReference type="OrthoDB" id="9799989at2"/>
<keyword evidence="1" id="KW-1133">Transmembrane helix</keyword>
<sequence>MYISVLPFLLGTLAGVISLALLAGGVYIVWAWYVGTLATMGWLWSGIAMLAWSLLGRQLVLALYPRGPDEPRSERSPNSRKVQGVDGSALHVEFDGPEGKPVIVMTHGWALDSTAWYYVRKELSKDFRLVLWDLPGLGLSSQPADRRYSVERLAEDLHRVIGETGYASVTLVGHSIGGMMMLTLARLRPDLFREKVNGMVLMDTTHTWPLNTVMAGTLLKFLRWPLIEPLLLLTILLSPLVRLMNLQSYLNGTSHIVNRITSLSRGVTRGQLDFGSRFNVKDTPSVIAKGLRAVMRWDETDTPAILPVPVRVIVGDADRLTKPEAAVAITAKAPRADLVTISPAGHNGLLEEGRQYGKAIAEFVGKLQDLQKTGISEQAQKVAELRHPGRGRNR</sequence>
<dbReference type="InterPro" id="IPR000073">
    <property type="entry name" value="AB_hydrolase_1"/>
</dbReference>
<dbReference type="InterPro" id="IPR029058">
    <property type="entry name" value="AB_hydrolase_fold"/>
</dbReference>
<reference evidence="3 6" key="2">
    <citation type="submission" date="2020-08" db="EMBL/GenBank/DDBJ databases">
        <title>Genomic Encyclopedia of Type Strains, Phase III (KMG-III): the genomes of soil and plant-associated and newly described type strains.</title>
        <authorList>
            <person name="Whitman W."/>
        </authorList>
    </citation>
    <scope>NUCLEOTIDE SEQUENCE [LARGE SCALE GENOMIC DNA]</scope>
    <source>
        <strain evidence="3 6">CECT 7753</strain>
    </source>
</reference>
<evidence type="ECO:0000313" key="5">
    <source>
        <dbReference type="Proteomes" id="UP000298763"/>
    </source>
</evidence>
<accession>A0A4P8HVQ7</accession>
<keyword evidence="5" id="KW-1185">Reference proteome</keyword>
<dbReference type="Pfam" id="PF00561">
    <property type="entry name" value="Abhydrolase_1"/>
    <property type="match status" value="1"/>
</dbReference>
<keyword evidence="4" id="KW-0378">Hydrolase</keyword>
<evidence type="ECO:0000313" key="6">
    <source>
        <dbReference type="Proteomes" id="UP000584325"/>
    </source>
</evidence>
<dbReference type="RefSeq" id="WP_137316249.1">
    <property type="nucleotide sequence ID" value="NZ_CP040017.1"/>
</dbReference>
<dbReference type="Proteomes" id="UP000584325">
    <property type="component" value="Unassembled WGS sequence"/>
</dbReference>
<keyword evidence="1" id="KW-0812">Transmembrane</keyword>
<dbReference type="InterPro" id="IPR050266">
    <property type="entry name" value="AB_hydrolase_sf"/>
</dbReference>
<feature type="transmembrane region" description="Helical" evidence="1">
    <location>
        <begin position="42"/>
        <end position="64"/>
    </location>
</feature>
<dbReference type="Proteomes" id="UP000298763">
    <property type="component" value="Chromosome"/>
</dbReference>
<feature type="domain" description="AB hydrolase-1" evidence="2">
    <location>
        <begin position="101"/>
        <end position="352"/>
    </location>
</feature>
<evidence type="ECO:0000259" key="2">
    <source>
        <dbReference type="Pfam" id="PF00561"/>
    </source>
</evidence>
<dbReference type="PANTHER" id="PTHR43798">
    <property type="entry name" value="MONOACYLGLYCEROL LIPASE"/>
    <property type="match status" value="1"/>
</dbReference>
<name>A0A4P8HVQ7_9BURK</name>
<evidence type="ECO:0000313" key="4">
    <source>
        <dbReference type="EMBL" id="QCP13466.1"/>
    </source>
</evidence>
<feature type="transmembrane region" description="Helical" evidence="1">
    <location>
        <begin position="7"/>
        <end position="30"/>
    </location>
</feature>
<protein>
    <submittedName>
        <fullName evidence="4">Alpha/beta hydrolase</fullName>
    </submittedName>
    <submittedName>
        <fullName evidence="3">Pimeloyl-ACP methyl ester carboxylesterase</fullName>
    </submittedName>
</protein>
<keyword evidence="1" id="KW-0472">Membrane</keyword>
<evidence type="ECO:0000313" key="3">
    <source>
        <dbReference type="EMBL" id="MBB3223674.1"/>
    </source>
</evidence>
<organism evidence="3 6">
    <name type="scientific">Pseudoduganella umbonata</name>
    <dbReference type="NCBI Taxonomy" id="864828"/>
    <lineage>
        <taxon>Bacteria</taxon>
        <taxon>Pseudomonadati</taxon>
        <taxon>Pseudomonadota</taxon>
        <taxon>Betaproteobacteria</taxon>
        <taxon>Burkholderiales</taxon>
        <taxon>Oxalobacteraceae</taxon>
        <taxon>Telluria group</taxon>
        <taxon>Pseudoduganella</taxon>
    </lineage>
</organism>
<dbReference type="AlphaFoldDB" id="A0A4P8HVQ7"/>
<dbReference type="GO" id="GO:0016787">
    <property type="term" value="F:hydrolase activity"/>
    <property type="evidence" value="ECO:0007669"/>
    <property type="project" value="UniProtKB-KW"/>
</dbReference>
<reference evidence="4 5" key="1">
    <citation type="submission" date="2019-05" db="EMBL/GenBank/DDBJ databases">
        <title>Draft Genome Sequences of Six Type Strains of the Genus Massilia.</title>
        <authorList>
            <person name="Miess H."/>
            <person name="Frediansyhah A."/>
            <person name="Gross H."/>
        </authorList>
    </citation>
    <scope>NUCLEOTIDE SEQUENCE [LARGE SCALE GENOMIC DNA]</scope>
    <source>
        <strain evidence="4 5">DSMZ 26121</strain>
    </source>
</reference>
<evidence type="ECO:0000256" key="1">
    <source>
        <dbReference type="SAM" id="Phobius"/>
    </source>
</evidence>
<proteinExistence type="predicted"/>
<dbReference type="EMBL" id="CP040017">
    <property type="protein sequence ID" value="QCP13466.1"/>
    <property type="molecule type" value="Genomic_DNA"/>
</dbReference>
<gene>
    <name evidence="4" type="ORF">FCL38_25785</name>
    <name evidence="3" type="ORF">FHS02_004520</name>
</gene>
<dbReference type="SUPFAM" id="SSF53474">
    <property type="entry name" value="alpha/beta-Hydrolases"/>
    <property type="match status" value="1"/>
</dbReference>